<dbReference type="PANTHER" id="PTHR11403:SF6">
    <property type="entry name" value="NITRIC OXIDE REDUCTASE SUBUNIT E"/>
    <property type="match status" value="1"/>
</dbReference>
<dbReference type="Gene3D" id="1.20.120.80">
    <property type="entry name" value="Cytochrome c oxidase, subunit III, four-helix bundle"/>
    <property type="match status" value="1"/>
</dbReference>
<evidence type="ECO:0000256" key="9">
    <source>
        <dbReference type="RuleBase" id="RU003376"/>
    </source>
</evidence>
<dbReference type="GO" id="GO:0005886">
    <property type="term" value="C:plasma membrane"/>
    <property type="evidence" value="ECO:0007669"/>
    <property type="project" value="UniProtKB-SubCell"/>
</dbReference>
<comment type="subcellular location">
    <subcellularLocation>
        <location evidence="9">Cell membrane</location>
        <topology evidence="9">Multi-pass membrane protein</topology>
    </subcellularLocation>
    <subcellularLocation>
        <location evidence="1">Membrane</location>
        <topology evidence="1">Multi-pass membrane protein</topology>
    </subcellularLocation>
</comment>
<organism evidence="12 13">
    <name type="scientific">Mycobacterium florentinum</name>
    <dbReference type="NCBI Taxonomy" id="292462"/>
    <lineage>
        <taxon>Bacteria</taxon>
        <taxon>Bacillati</taxon>
        <taxon>Actinomycetota</taxon>
        <taxon>Actinomycetes</taxon>
        <taxon>Mycobacteriales</taxon>
        <taxon>Mycobacteriaceae</taxon>
        <taxon>Mycobacterium</taxon>
        <taxon>Mycobacterium simiae complex</taxon>
    </lineage>
</organism>
<sequence>MDGDIAEELADEPRAKTFPVGSEGIWTFVFIDMIVFLLIFFVFTTQRIDQYSLYRDAHHHLSVIFGFANTIILLTSSLFVVRGVRAARAGIATKVMSQLQFALGCGLLFFASKAIEYYGKFAAGIGIATSSFFTFYFFITFLHLLHLFGAVIFVIAYRRGARDGVMDPRYVTGVENVGLFWHFVDLLWVFIFTLLYLM</sequence>
<evidence type="ECO:0000256" key="10">
    <source>
        <dbReference type="SAM" id="Phobius"/>
    </source>
</evidence>
<keyword evidence="4 9" id="KW-0812">Transmembrane</keyword>
<dbReference type="EMBL" id="LQOV01000014">
    <property type="protein sequence ID" value="ORV53147.1"/>
    <property type="molecule type" value="Genomic_DNA"/>
</dbReference>
<dbReference type="PANTHER" id="PTHR11403">
    <property type="entry name" value="CYTOCHROME C OXIDASE SUBUNIT III"/>
    <property type="match status" value="1"/>
</dbReference>
<evidence type="ECO:0000256" key="6">
    <source>
        <dbReference type="ARBA" id="ARBA00023136"/>
    </source>
</evidence>
<feature type="transmembrane region" description="Helical" evidence="10">
    <location>
        <begin position="63"/>
        <end position="84"/>
    </location>
</feature>
<dbReference type="STRING" id="292462.AWC05_20615"/>
<evidence type="ECO:0000256" key="1">
    <source>
        <dbReference type="ARBA" id="ARBA00004141"/>
    </source>
</evidence>
<feature type="domain" description="Heme-copper oxidase subunit III family profile" evidence="11">
    <location>
        <begin position="24"/>
        <end position="198"/>
    </location>
</feature>
<dbReference type="GO" id="GO:0019646">
    <property type="term" value="P:aerobic electron transport chain"/>
    <property type="evidence" value="ECO:0007669"/>
    <property type="project" value="InterPro"/>
</dbReference>
<dbReference type="RefSeq" id="WP_085222080.1">
    <property type="nucleotide sequence ID" value="NZ_AP022576.1"/>
</dbReference>
<dbReference type="InterPro" id="IPR024791">
    <property type="entry name" value="Cyt_c/ubiquinol_Oxase_su3"/>
</dbReference>
<gene>
    <name evidence="12" type="ORF">AWC05_20615</name>
</gene>
<accession>A0A1X1U8L4</accession>
<dbReference type="InterPro" id="IPR035973">
    <property type="entry name" value="Cyt_c_oxidase_su3-like_sf"/>
</dbReference>
<evidence type="ECO:0000256" key="8">
    <source>
        <dbReference type="ARBA" id="ARBA00047816"/>
    </source>
</evidence>
<proteinExistence type="inferred from homology"/>
<dbReference type="InterPro" id="IPR000298">
    <property type="entry name" value="Cyt_c_oxidase-like_su3"/>
</dbReference>
<evidence type="ECO:0000256" key="7">
    <source>
        <dbReference type="ARBA" id="ARBA00031400"/>
    </source>
</evidence>
<dbReference type="OrthoDB" id="9810850at2"/>
<dbReference type="InterPro" id="IPR013833">
    <property type="entry name" value="Cyt_c_oxidase_su3_a-hlx"/>
</dbReference>
<keyword evidence="13" id="KW-1185">Reference proteome</keyword>
<evidence type="ECO:0000259" key="11">
    <source>
        <dbReference type="PROSITE" id="PS50253"/>
    </source>
</evidence>
<comment type="catalytic activity">
    <reaction evidence="8">
        <text>4 Fe(II)-[cytochrome c] + O2 + 8 H(+)(in) = 4 Fe(III)-[cytochrome c] + 2 H2O + 4 H(+)(out)</text>
        <dbReference type="Rhea" id="RHEA:11436"/>
        <dbReference type="Rhea" id="RHEA-COMP:10350"/>
        <dbReference type="Rhea" id="RHEA-COMP:14399"/>
        <dbReference type="ChEBI" id="CHEBI:15377"/>
        <dbReference type="ChEBI" id="CHEBI:15378"/>
        <dbReference type="ChEBI" id="CHEBI:15379"/>
        <dbReference type="ChEBI" id="CHEBI:29033"/>
        <dbReference type="ChEBI" id="CHEBI:29034"/>
        <dbReference type="EC" id="7.1.1.9"/>
    </reaction>
</comment>
<keyword evidence="5 10" id="KW-1133">Transmembrane helix</keyword>
<feature type="transmembrane region" description="Helical" evidence="10">
    <location>
        <begin position="178"/>
        <end position="197"/>
    </location>
</feature>
<evidence type="ECO:0000256" key="4">
    <source>
        <dbReference type="ARBA" id="ARBA00022692"/>
    </source>
</evidence>
<dbReference type="GO" id="GO:0004129">
    <property type="term" value="F:cytochrome-c oxidase activity"/>
    <property type="evidence" value="ECO:0007669"/>
    <property type="project" value="UniProtKB-EC"/>
</dbReference>
<feature type="transmembrane region" description="Helical" evidence="10">
    <location>
        <begin position="96"/>
        <end position="115"/>
    </location>
</feature>
<evidence type="ECO:0000256" key="3">
    <source>
        <dbReference type="ARBA" id="ARBA00022347"/>
    </source>
</evidence>
<comment type="caution">
    <text evidence="12">The sequence shown here is derived from an EMBL/GenBank/DDBJ whole genome shotgun (WGS) entry which is preliminary data.</text>
</comment>
<dbReference type="Proteomes" id="UP000193010">
    <property type="component" value="Unassembled WGS sequence"/>
</dbReference>
<evidence type="ECO:0000313" key="12">
    <source>
        <dbReference type="EMBL" id="ORV53147.1"/>
    </source>
</evidence>
<feature type="transmembrane region" description="Helical" evidence="10">
    <location>
        <begin position="24"/>
        <end position="43"/>
    </location>
</feature>
<dbReference type="SUPFAM" id="SSF81452">
    <property type="entry name" value="Cytochrome c oxidase subunit III-like"/>
    <property type="match status" value="1"/>
</dbReference>
<dbReference type="PROSITE" id="PS50253">
    <property type="entry name" value="COX3"/>
    <property type="match status" value="1"/>
</dbReference>
<evidence type="ECO:0000313" key="13">
    <source>
        <dbReference type="Proteomes" id="UP000193010"/>
    </source>
</evidence>
<protein>
    <recommendedName>
        <fullName evidence="3">Probable cytochrome c oxidase subunit 3</fullName>
    </recommendedName>
    <alternativeName>
        <fullName evidence="7">Cytochrome aa3 subunit 3</fullName>
    </alternativeName>
</protein>
<comment type="similarity">
    <text evidence="2 9">Belongs to the cytochrome c oxidase subunit 3 family.</text>
</comment>
<evidence type="ECO:0000256" key="5">
    <source>
        <dbReference type="ARBA" id="ARBA00022989"/>
    </source>
</evidence>
<dbReference type="Pfam" id="PF00510">
    <property type="entry name" value="COX3"/>
    <property type="match status" value="1"/>
</dbReference>
<evidence type="ECO:0000256" key="2">
    <source>
        <dbReference type="ARBA" id="ARBA00010581"/>
    </source>
</evidence>
<reference evidence="12 13" key="1">
    <citation type="submission" date="2016-01" db="EMBL/GenBank/DDBJ databases">
        <title>The new phylogeny of the genus Mycobacterium.</title>
        <authorList>
            <person name="Tarcisio F."/>
            <person name="Conor M."/>
            <person name="Antonella G."/>
            <person name="Elisabetta G."/>
            <person name="Giulia F.S."/>
            <person name="Sara T."/>
            <person name="Anna F."/>
            <person name="Clotilde B."/>
            <person name="Roberto B."/>
            <person name="Veronica D.S."/>
            <person name="Fabio R."/>
            <person name="Monica P."/>
            <person name="Olivier J."/>
            <person name="Enrico T."/>
            <person name="Nicola S."/>
        </authorList>
    </citation>
    <scope>NUCLEOTIDE SEQUENCE [LARGE SCALE GENOMIC DNA]</scope>
    <source>
        <strain evidence="12 13">DSM 44852</strain>
    </source>
</reference>
<name>A0A1X1U8L4_MYCFL</name>
<feature type="transmembrane region" description="Helical" evidence="10">
    <location>
        <begin position="135"/>
        <end position="157"/>
    </location>
</feature>
<keyword evidence="6 10" id="KW-0472">Membrane</keyword>
<dbReference type="AlphaFoldDB" id="A0A1X1U8L4"/>